<feature type="compositionally biased region" description="Low complexity" evidence="1">
    <location>
        <begin position="20"/>
        <end position="31"/>
    </location>
</feature>
<sequence>MEMIHQQNFDHHHDHHLYQQSYSSYTSPSKYRPQFSLSSTPLPKIPKHNHDRDHQLYLDPYILISLSLPNQTDQNLSSNGLQHDDMNDRNHLSSNNNNNIISFRNFPSTTKHVCIVSTFKCDYVQTSSSLLFSAYCICLYMLI</sequence>
<proteinExistence type="predicted"/>
<gene>
    <name evidence="2" type="ORF">SMRZ_LOCUS13573</name>
</gene>
<feature type="region of interest" description="Disordered" evidence="1">
    <location>
        <begin position="20"/>
        <end position="44"/>
    </location>
</feature>
<evidence type="ECO:0000313" key="2">
    <source>
        <dbReference type="EMBL" id="VDP07081.1"/>
    </source>
</evidence>
<reference evidence="2 3" key="1">
    <citation type="submission" date="2018-11" db="EMBL/GenBank/DDBJ databases">
        <authorList>
            <consortium name="Pathogen Informatics"/>
        </authorList>
    </citation>
    <scope>NUCLEOTIDE SEQUENCE [LARGE SCALE GENOMIC DNA]</scope>
    <source>
        <strain evidence="2 3">Zambia</strain>
    </source>
</reference>
<evidence type="ECO:0000313" key="3">
    <source>
        <dbReference type="Proteomes" id="UP000277204"/>
    </source>
</evidence>
<dbReference type="Proteomes" id="UP000277204">
    <property type="component" value="Unassembled WGS sequence"/>
</dbReference>
<organism evidence="2 3">
    <name type="scientific">Schistosoma margrebowiei</name>
    <dbReference type="NCBI Taxonomy" id="48269"/>
    <lineage>
        <taxon>Eukaryota</taxon>
        <taxon>Metazoa</taxon>
        <taxon>Spiralia</taxon>
        <taxon>Lophotrochozoa</taxon>
        <taxon>Platyhelminthes</taxon>
        <taxon>Trematoda</taxon>
        <taxon>Digenea</taxon>
        <taxon>Strigeidida</taxon>
        <taxon>Schistosomatoidea</taxon>
        <taxon>Schistosomatidae</taxon>
        <taxon>Schistosoma</taxon>
    </lineage>
</organism>
<dbReference type="AlphaFoldDB" id="A0A183MBZ8"/>
<accession>A0A183MBZ8</accession>
<dbReference type="STRING" id="48269.A0A183MBZ8"/>
<dbReference type="EMBL" id="UZAI01010444">
    <property type="protein sequence ID" value="VDP07081.1"/>
    <property type="molecule type" value="Genomic_DNA"/>
</dbReference>
<name>A0A183MBZ8_9TREM</name>
<protein>
    <submittedName>
        <fullName evidence="2">Uncharacterized protein</fullName>
    </submittedName>
</protein>
<evidence type="ECO:0000256" key="1">
    <source>
        <dbReference type="SAM" id="MobiDB-lite"/>
    </source>
</evidence>
<keyword evidence="3" id="KW-1185">Reference proteome</keyword>